<evidence type="ECO:0000256" key="3">
    <source>
        <dbReference type="ARBA" id="ARBA00004851"/>
    </source>
</evidence>
<evidence type="ECO:0000256" key="6">
    <source>
        <dbReference type="ARBA" id="ARBA00022651"/>
    </source>
</evidence>
<dbReference type="Gene3D" id="3.20.20.80">
    <property type="entry name" value="Glycosidases"/>
    <property type="match status" value="1"/>
</dbReference>
<evidence type="ECO:0000256" key="8">
    <source>
        <dbReference type="ARBA" id="ARBA00023277"/>
    </source>
</evidence>
<organism evidence="13 14">
    <name type="scientific">Bionectria ochroleuca</name>
    <name type="common">Gliocladium roseum</name>
    <dbReference type="NCBI Taxonomy" id="29856"/>
    <lineage>
        <taxon>Eukaryota</taxon>
        <taxon>Fungi</taxon>
        <taxon>Dikarya</taxon>
        <taxon>Ascomycota</taxon>
        <taxon>Pezizomycotina</taxon>
        <taxon>Sordariomycetes</taxon>
        <taxon>Hypocreomycetidae</taxon>
        <taxon>Hypocreales</taxon>
        <taxon>Bionectriaceae</taxon>
        <taxon>Clonostachys</taxon>
    </lineage>
</organism>
<evidence type="ECO:0000256" key="7">
    <source>
        <dbReference type="ARBA" id="ARBA00022801"/>
    </source>
</evidence>
<evidence type="ECO:0000256" key="2">
    <source>
        <dbReference type="ARBA" id="ARBA00004613"/>
    </source>
</evidence>
<feature type="chain" id="PRO_5034477616" description="Beta-xylanase" evidence="11">
    <location>
        <begin position="18"/>
        <end position="351"/>
    </location>
</feature>
<proteinExistence type="inferred from homology"/>
<evidence type="ECO:0000259" key="12">
    <source>
        <dbReference type="PROSITE" id="PS51760"/>
    </source>
</evidence>
<dbReference type="SUPFAM" id="SSF51445">
    <property type="entry name" value="(Trans)glycosidases"/>
    <property type="match status" value="1"/>
</dbReference>
<dbReference type="Proteomes" id="UP000616885">
    <property type="component" value="Unassembled WGS sequence"/>
</dbReference>
<feature type="domain" description="GH10" evidence="12">
    <location>
        <begin position="40"/>
        <end position="341"/>
    </location>
</feature>
<dbReference type="SMART" id="SM00633">
    <property type="entry name" value="Glyco_10"/>
    <property type="match status" value="1"/>
</dbReference>
<keyword evidence="6" id="KW-0858">Xylan degradation</keyword>
<comment type="catalytic activity">
    <reaction evidence="1 10">
        <text>Endohydrolysis of (1-&gt;4)-beta-D-xylosidic linkages in xylans.</text>
        <dbReference type="EC" id="3.2.1.8"/>
    </reaction>
</comment>
<comment type="pathway">
    <text evidence="3">Glycan degradation; xylan degradation.</text>
</comment>
<dbReference type="GO" id="GO:0005576">
    <property type="term" value="C:extracellular region"/>
    <property type="evidence" value="ECO:0007669"/>
    <property type="project" value="UniProtKB-SubCell"/>
</dbReference>
<sequence>MQFRPLVLAALLAPASAQLHQWALKAGLKYFGSATDSPGQRERAGLEHAYPQYDAILANPDEFGQTTPTNGQKWLFSEPEQGVFNWTEGEIVSSLAREQNKILRCHALVWHSQLAPWVEAQEWTAEELTEIIAAHVTNVASHWKGRCYAWDVVNEALEEDGSWRQSIFYRVLGEDYIKLAFRLAAEADPEAKLYYNDYNIEKPGAKVDAVLRLVTMLQDEGIKIDGVGMQAHFTAGEAPSLDQQIDVIQSYEALGVEVALTELDVRLDKLPPTDELLALQKEDYKNSVGACAQVPACIGITLWDFYDPFSWVPYSFEGEGAALLWFEDFSHHPAYAGVVAALKNATGLCSK</sequence>
<evidence type="ECO:0000256" key="5">
    <source>
        <dbReference type="ARBA" id="ARBA00022525"/>
    </source>
</evidence>
<dbReference type="PRINTS" id="PR00134">
    <property type="entry name" value="GLHYDRLASE10"/>
</dbReference>
<keyword evidence="9 10" id="KW-0624">Polysaccharide degradation</keyword>
<dbReference type="InterPro" id="IPR001000">
    <property type="entry name" value="GH10_dom"/>
</dbReference>
<dbReference type="PROSITE" id="PS51760">
    <property type="entry name" value="GH10_2"/>
    <property type="match status" value="1"/>
</dbReference>
<evidence type="ECO:0000313" key="14">
    <source>
        <dbReference type="Proteomes" id="UP000616885"/>
    </source>
</evidence>
<evidence type="ECO:0000256" key="9">
    <source>
        <dbReference type="ARBA" id="ARBA00023326"/>
    </source>
</evidence>
<evidence type="ECO:0000256" key="1">
    <source>
        <dbReference type="ARBA" id="ARBA00000681"/>
    </source>
</evidence>
<feature type="signal peptide" evidence="11">
    <location>
        <begin position="1"/>
        <end position="17"/>
    </location>
</feature>
<keyword evidence="7 10" id="KW-0378">Hydrolase</keyword>
<comment type="caution">
    <text evidence="13">The sequence shown here is derived from an EMBL/GenBank/DDBJ whole genome shotgun (WGS) entry which is preliminary data.</text>
</comment>
<name>A0A8H7K8K4_BIOOC</name>
<dbReference type="AlphaFoldDB" id="A0A8H7K8K4"/>
<keyword evidence="8 10" id="KW-0119">Carbohydrate metabolism</keyword>
<dbReference type="GO" id="GO:0031176">
    <property type="term" value="F:endo-1,4-beta-xylanase activity"/>
    <property type="evidence" value="ECO:0007669"/>
    <property type="project" value="UniProtKB-EC"/>
</dbReference>
<dbReference type="PANTHER" id="PTHR31490">
    <property type="entry name" value="GLYCOSYL HYDROLASE"/>
    <property type="match status" value="1"/>
</dbReference>
<reference evidence="13" key="1">
    <citation type="submission" date="2020-10" db="EMBL/GenBank/DDBJ databases">
        <title>High-Quality Genome Resource of Clonostachys rosea strain S41 by Oxford Nanopore Long-Read Sequencing.</title>
        <authorList>
            <person name="Wang H."/>
        </authorList>
    </citation>
    <scope>NUCLEOTIDE SEQUENCE</scope>
    <source>
        <strain evidence="13">S41</strain>
    </source>
</reference>
<keyword evidence="10" id="KW-0326">Glycosidase</keyword>
<keyword evidence="5" id="KW-0964">Secreted</keyword>
<comment type="similarity">
    <text evidence="4 10">Belongs to the glycosyl hydrolase 10 (cellulase F) family.</text>
</comment>
<evidence type="ECO:0000256" key="4">
    <source>
        <dbReference type="ARBA" id="ARBA00007495"/>
    </source>
</evidence>
<dbReference type="Pfam" id="PF00331">
    <property type="entry name" value="Glyco_hydro_10"/>
    <property type="match status" value="1"/>
</dbReference>
<protein>
    <recommendedName>
        <fullName evidence="10">Beta-xylanase</fullName>
        <ecNumber evidence="10">3.2.1.8</ecNumber>
    </recommendedName>
</protein>
<comment type="subcellular location">
    <subcellularLocation>
        <location evidence="2">Secreted</location>
    </subcellularLocation>
</comment>
<evidence type="ECO:0000256" key="10">
    <source>
        <dbReference type="RuleBase" id="RU361174"/>
    </source>
</evidence>
<gene>
    <name evidence="13" type="ORF">IM811_004207</name>
</gene>
<dbReference type="PANTHER" id="PTHR31490:SF35">
    <property type="entry name" value="ENDO-1,4-BETA-XYLANASE"/>
    <property type="match status" value="1"/>
</dbReference>
<dbReference type="GO" id="GO:0045493">
    <property type="term" value="P:xylan catabolic process"/>
    <property type="evidence" value="ECO:0007669"/>
    <property type="project" value="UniProtKB-KW"/>
</dbReference>
<dbReference type="EC" id="3.2.1.8" evidence="10"/>
<dbReference type="InterPro" id="IPR017853">
    <property type="entry name" value="GH"/>
</dbReference>
<keyword evidence="11" id="KW-0732">Signal</keyword>
<accession>A0A8H7K8K4</accession>
<dbReference type="EMBL" id="JADCTT010000012">
    <property type="protein sequence ID" value="KAF9745906.1"/>
    <property type="molecule type" value="Genomic_DNA"/>
</dbReference>
<dbReference type="InterPro" id="IPR044846">
    <property type="entry name" value="GH10"/>
</dbReference>
<evidence type="ECO:0000256" key="11">
    <source>
        <dbReference type="SAM" id="SignalP"/>
    </source>
</evidence>
<evidence type="ECO:0000313" key="13">
    <source>
        <dbReference type="EMBL" id="KAF9745906.1"/>
    </source>
</evidence>